<reference evidence="1 2" key="1">
    <citation type="journal article" date="2020" name="Int. J. Syst. Evol. Microbiol.">
        <title>Ureaplasma miroungigenitalium sp. nov. isolated from northern elephant seals (Mirounga angustirostris) and Ureaplasma zalophigenitalium sp. nov. isolated from California sea lions (Zalophus californianus).</title>
        <authorList>
            <person name="Volokhov D.V."/>
            <person name="Gulland F.M."/>
            <person name="Gao Y."/>
            <person name="Chizhikov V.E."/>
        </authorList>
    </citation>
    <scope>NUCLEOTIDE SEQUENCE [LARGE SCALE GENOMIC DNA]</scope>
    <source>
        <strain evidence="1 2">ES3182-GEN</strain>
    </source>
</reference>
<dbReference type="EMBL" id="JAOXHL010000001">
    <property type="protein sequence ID" value="MCV3728482.1"/>
    <property type="molecule type" value="Genomic_DNA"/>
</dbReference>
<dbReference type="Proteomes" id="UP001208245">
    <property type="component" value="Unassembled WGS sequence"/>
</dbReference>
<sequence length="248" mass="29919">MSQKIYINLSYPEQDKGKYISSLPIILDTKTNTKHILEYLKLKYNKQKVDLFDNVLTFQFEQLYLHVYIPTTEEKPNIFDQQSPATHIKEFEHFDLKSTNTPWLFYETNYIKKLHALLCEVLERFVDYVSFVDFWAVHMHINSWVVFSNYDFRDIYVKNPDYLKEIFYTKKNDVVGYTFIMHLRAYGFINLGFENDYFDANQKEIYNFIRQLVAADDQTVATLYKDWQTKHQTTKIKNKEELFLVTKH</sequence>
<name>A0ABT3BMV3_9BACT</name>
<evidence type="ECO:0000313" key="2">
    <source>
        <dbReference type="Proteomes" id="UP001208245"/>
    </source>
</evidence>
<accession>A0ABT3BMV3</accession>
<gene>
    <name evidence="1" type="ORF">OF376_01715</name>
</gene>
<organism evidence="1 2">
    <name type="scientific">Ureaplasma miroungigenitalium</name>
    <dbReference type="NCBI Taxonomy" id="1042321"/>
    <lineage>
        <taxon>Bacteria</taxon>
        <taxon>Bacillati</taxon>
        <taxon>Mycoplasmatota</taxon>
        <taxon>Mycoplasmoidales</taxon>
        <taxon>Mycoplasmoidaceae</taxon>
        <taxon>Ureaplasma</taxon>
    </lineage>
</organism>
<proteinExistence type="predicted"/>
<protein>
    <submittedName>
        <fullName evidence="1">Uncharacterized protein</fullName>
    </submittedName>
</protein>
<dbReference type="RefSeq" id="WP_263821796.1">
    <property type="nucleotide sequence ID" value="NZ_JAOXHK010000002.1"/>
</dbReference>
<keyword evidence="2" id="KW-1185">Reference proteome</keyword>
<comment type="caution">
    <text evidence="1">The sequence shown here is derived from an EMBL/GenBank/DDBJ whole genome shotgun (WGS) entry which is preliminary data.</text>
</comment>
<evidence type="ECO:0000313" key="1">
    <source>
        <dbReference type="EMBL" id="MCV3728482.1"/>
    </source>
</evidence>